<feature type="compositionally biased region" description="Basic and acidic residues" evidence="1">
    <location>
        <begin position="1"/>
        <end position="33"/>
    </location>
</feature>
<comment type="caution">
    <text evidence="2">The sequence shown here is derived from an EMBL/GenBank/DDBJ whole genome shotgun (WGS) entry which is preliminary data.</text>
</comment>
<reference evidence="2 3" key="1">
    <citation type="journal article" date="2005" name="Int. J. Syst. Evol. Microbiol.">
        <title>Bacillus cibi sp. nov., isolated from jeotgal, a traditional Korean fermented seafood.</title>
        <authorList>
            <person name="Yoon J.H."/>
            <person name="Lee C.H."/>
            <person name="Oh T.K."/>
        </authorList>
    </citation>
    <scope>NUCLEOTIDE SEQUENCE [LARGE SCALE GENOMIC DNA]</scope>
    <source>
        <strain evidence="2 3">DSM 16189</strain>
    </source>
</reference>
<evidence type="ECO:0000256" key="1">
    <source>
        <dbReference type="SAM" id="MobiDB-lite"/>
    </source>
</evidence>
<accession>A0A084GJU7</accession>
<name>A0A084GJU7_METID</name>
<feature type="region of interest" description="Disordered" evidence="1">
    <location>
        <begin position="1"/>
        <end position="64"/>
    </location>
</feature>
<dbReference type="Proteomes" id="UP000028549">
    <property type="component" value="Unassembled WGS sequence"/>
</dbReference>
<organism evidence="2 3">
    <name type="scientific">Metabacillus indicus</name>
    <name type="common">Bacillus indicus</name>
    <dbReference type="NCBI Taxonomy" id="246786"/>
    <lineage>
        <taxon>Bacteria</taxon>
        <taxon>Bacillati</taxon>
        <taxon>Bacillota</taxon>
        <taxon>Bacilli</taxon>
        <taxon>Bacillales</taxon>
        <taxon>Bacillaceae</taxon>
        <taxon>Metabacillus</taxon>
    </lineage>
</organism>
<dbReference type="EMBL" id="JNVC02000019">
    <property type="protein sequence ID" value="KEZ47609.1"/>
    <property type="molecule type" value="Genomic_DNA"/>
</dbReference>
<protein>
    <submittedName>
        <fullName evidence="2">Uncharacterized protein</fullName>
    </submittedName>
</protein>
<dbReference type="AlphaFoldDB" id="A0A084GJU7"/>
<keyword evidence="3" id="KW-1185">Reference proteome</keyword>
<sequence>MILTQRKEKLKQDNPEQIPGRDGKTILEQKNDLNTDPVPLQELKLNAEDEKNKHKTKNKSSSEE</sequence>
<evidence type="ECO:0000313" key="3">
    <source>
        <dbReference type="Proteomes" id="UP000028549"/>
    </source>
</evidence>
<gene>
    <name evidence="2" type="ORF">GS18_0219725</name>
</gene>
<proteinExistence type="predicted"/>
<evidence type="ECO:0000313" key="2">
    <source>
        <dbReference type="EMBL" id="KEZ47609.1"/>
    </source>
</evidence>